<accession>A0A168N5N0</accession>
<dbReference type="PANTHER" id="PTHR36978:SF4">
    <property type="entry name" value="P-LOOP CONTAINING NUCLEOSIDE TRIPHOSPHATE HYDROLASE PROTEIN"/>
    <property type="match status" value="1"/>
</dbReference>
<evidence type="ECO:0000313" key="3">
    <source>
        <dbReference type="Proteomes" id="UP000078561"/>
    </source>
</evidence>
<dbReference type="Pfam" id="PF17784">
    <property type="entry name" value="Sulfotransfer_4"/>
    <property type="match status" value="1"/>
</dbReference>
<dbReference type="AlphaFoldDB" id="A0A168N5N0"/>
<dbReference type="InParanoid" id="A0A168N5N0"/>
<dbReference type="PANTHER" id="PTHR36978">
    <property type="entry name" value="P-LOOP CONTAINING NUCLEOTIDE TRIPHOSPHATE HYDROLASE"/>
    <property type="match status" value="1"/>
</dbReference>
<gene>
    <name evidence="2" type="primary">ABSGL_05521.1 scaffold 7169</name>
</gene>
<organism evidence="2">
    <name type="scientific">Absidia glauca</name>
    <name type="common">Pin mould</name>
    <dbReference type="NCBI Taxonomy" id="4829"/>
    <lineage>
        <taxon>Eukaryota</taxon>
        <taxon>Fungi</taxon>
        <taxon>Fungi incertae sedis</taxon>
        <taxon>Mucoromycota</taxon>
        <taxon>Mucoromycotina</taxon>
        <taxon>Mucoromycetes</taxon>
        <taxon>Mucorales</taxon>
        <taxon>Cunninghamellaceae</taxon>
        <taxon>Absidia</taxon>
    </lineage>
</organism>
<dbReference type="OMA" id="REHANWD"/>
<dbReference type="EMBL" id="LT553030">
    <property type="protein sequence ID" value="SAL99867.1"/>
    <property type="molecule type" value="Genomic_DNA"/>
</dbReference>
<dbReference type="OrthoDB" id="408152at2759"/>
<sequence>MPLEVIGAGFGRTGTMSLHLALEKLGYPTHHMIKLLADPTQDVGVWHRAVDDPQHKDEWEKVYGEYTAAVDWPTATFYEELSHRYPDAKFVLTVRSAESWFKSMHNTIFAKMTIGPEGMPEHLQNIFHLMKHTSMDGILEKDWDKIHDQEFMCKLFNDHNEKVKRTIPADRLLVYELGSGWEPLCKFLGKDVPDEPYPSTNSSDDFGSRFKGMVPDA</sequence>
<evidence type="ECO:0008006" key="4">
    <source>
        <dbReference type="Google" id="ProtNLM"/>
    </source>
</evidence>
<dbReference type="Proteomes" id="UP000078561">
    <property type="component" value="Unassembled WGS sequence"/>
</dbReference>
<proteinExistence type="predicted"/>
<dbReference type="InterPro" id="IPR040632">
    <property type="entry name" value="Sulfotransfer_4"/>
</dbReference>
<name>A0A168N5N0_ABSGL</name>
<dbReference type="InterPro" id="IPR027417">
    <property type="entry name" value="P-loop_NTPase"/>
</dbReference>
<dbReference type="STRING" id="4829.A0A168N5N0"/>
<reference evidence="2" key="1">
    <citation type="submission" date="2016-04" db="EMBL/GenBank/DDBJ databases">
        <authorList>
            <person name="Evans L.H."/>
            <person name="Alamgir A."/>
            <person name="Owens N."/>
            <person name="Weber N.D."/>
            <person name="Virtaneva K."/>
            <person name="Barbian K."/>
            <person name="Babar A."/>
            <person name="Rosenke K."/>
        </authorList>
    </citation>
    <scope>NUCLEOTIDE SEQUENCE [LARGE SCALE GENOMIC DNA]</scope>
    <source>
        <strain evidence="2">CBS 101.48</strain>
    </source>
</reference>
<feature type="region of interest" description="Disordered" evidence="1">
    <location>
        <begin position="194"/>
        <end position="217"/>
    </location>
</feature>
<dbReference type="Gene3D" id="3.40.50.300">
    <property type="entry name" value="P-loop containing nucleotide triphosphate hydrolases"/>
    <property type="match status" value="1"/>
</dbReference>
<evidence type="ECO:0000256" key="1">
    <source>
        <dbReference type="SAM" id="MobiDB-lite"/>
    </source>
</evidence>
<keyword evidence="3" id="KW-1185">Reference proteome</keyword>
<protein>
    <recommendedName>
        <fullName evidence="4">Sulfotransferase domain-containing protein</fullName>
    </recommendedName>
</protein>
<dbReference type="SUPFAM" id="SSF52540">
    <property type="entry name" value="P-loop containing nucleoside triphosphate hydrolases"/>
    <property type="match status" value="1"/>
</dbReference>
<evidence type="ECO:0000313" key="2">
    <source>
        <dbReference type="EMBL" id="SAL99867.1"/>
    </source>
</evidence>